<dbReference type="InterPro" id="IPR006035">
    <property type="entry name" value="Ureohydrolase"/>
</dbReference>
<dbReference type="EMBL" id="CZRL01000073">
    <property type="protein sequence ID" value="CUS51903.1"/>
    <property type="molecule type" value="Genomic_DNA"/>
</dbReference>
<dbReference type="PANTHER" id="PTHR11358:SF26">
    <property type="entry name" value="GUANIDINO ACID HYDROLASE, MITOCHONDRIAL"/>
    <property type="match status" value="1"/>
</dbReference>
<dbReference type="GO" id="GO:0033389">
    <property type="term" value="P:putrescine biosynthetic process from arginine, via agmatine"/>
    <property type="evidence" value="ECO:0007669"/>
    <property type="project" value="TreeGrafter"/>
</dbReference>
<dbReference type="PIRSF" id="PIRSF036979">
    <property type="entry name" value="Arginase"/>
    <property type="match status" value="1"/>
</dbReference>
<reference evidence="3" key="1">
    <citation type="submission" date="2015-10" db="EMBL/GenBank/DDBJ databases">
        <authorList>
            <person name="Gilbert D.G."/>
        </authorList>
    </citation>
    <scope>NUCLEOTIDE SEQUENCE</scope>
</reference>
<proteinExistence type="predicted"/>
<evidence type="ECO:0000313" key="3">
    <source>
        <dbReference type="EMBL" id="CUS51903.1"/>
    </source>
</evidence>
<keyword evidence="1" id="KW-0479">Metal-binding</keyword>
<protein>
    <submittedName>
        <fullName evidence="3">Agmatinase</fullName>
        <ecNumber evidence="3">3.5.3.11</ecNumber>
    </submittedName>
</protein>
<sequence>MSNNLTVAPRREFQSFHDLPIVLDLDKIDADIAILGIPYGAPYSMDDVTNDQTNAPTHIRRYCERALRGIDRWDFDLGGPLLDGRLIKVVDVGDVPGNPNDINEHYRNAEKVIATLLTRNVMPIVLGGDHGVPIPVLRGFKKWAPITLVHVDAHLDWRDHVNGVQDGLSSPIRRASEMDHIGEIFQIGLRSAGSARPEEMEAAIAYGSHLIPDIELQQIGMKSVLDRIPDQSNYYLTIDADGVDPTIMPAVAGPAPGGVNYDQMRTLIHGLVDKGRVVGMDIVEITPKRDLNGITAITAGRFICNLIGKAVRAGYFQDR</sequence>
<evidence type="ECO:0000256" key="1">
    <source>
        <dbReference type="ARBA" id="ARBA00022723"/>
    </source>
</evidence>
<dbReference type="SUPFAM" id="SSF52768">
    <property type="entry name" value="Arginase/deacetylase"/>
    <property type="match status" value="1"/>
</dbReference>
<keyword evidence="2 3" id="KW-0378">Hydrolase</keyword>
<dbReference type="Pfam" id="PF00491">
    <property type="entry name" value="Arginase"/>
    <property type="match status" value="1"/>
</dbReference>
<dbReference type="PROSITE" id="PS51409">
    <property type="entry name" value="ARGINASE_2"/>
    <property type="match status" value="1"/>
</dbReference>
<dbReference type="AlphaFoldDB" id="A0A160TSC4"/>
<dbReference type="Gene3D" id="3.40.800.10">
    <property type="entry name" value="Ureohydrolase domain"/>
    <property type="match status" value="1"/>
</dbReference>
<dbReference type="GO" id="GO:0046872">
    <property type="term" value="F:metal ion binding"/>
    <property type="evidence" value="ECO:0007669"/>
    <property type="project" value="UniProtKB-KW"/>
</dbReference>
<dbReference type="CDD" id="cd11589">
    <property type="entry name" value="Agmatinase_like_1"/>
    <property type="match status" value="1"/>
</dbReference>
<organism evidence="3">
    <name type="scientific">hydrothermal vent metagenome</name>
    <dbReference type="NCBI Taxonomy" id="652676"/>
    <lineage>
        <taxon>unclassified sequences</taxon>
        <taxon>metagenomes</taxon>
        <taxon>ecological metagenomes</taxon>
    </lineage>
</organism>
<accession>A0A160TSC4</accession>
<dbReference type="EC" id="3.5.3.11" evidence="3"/>
<evidence type="ECO:0000256" key="2">
    <source>
        <dbReference type="ARBA" id="ARBA00022801"/>
    </source>
</evidence>
<gene>
    <name evidence="3" type="ORF">MGWOODY_XGa257</name>
</gene>
<dbReference type="InterPro" id="IPR023696">
    <property type="entry name" value="Ureohydrolase_dom_sf"/>
</dbReference>
<dbReference type="GO" id="GO:0008783">
    <property type="term" value="F:agmatinase activity"/>
    <property type="evidence" value="ECO:0007669"/>
    <property type="project" value="UniProtKB-EC"/>
</dbReference>
<dbReference type="PANTHER" id="PTHR11358">
    <property type="entry name" value="ARGINASE/AGMATINASE"/>
    <property type="match status" value="1"/>
</dbReference>
<name>A0A160TSC4_9ZZZZ</name>